<dbReference type="InterPro" id="IPR036779">
    <property type="entry name" value="LysM_dom_sf"/>
</dbReference>
<dbReference type="AlphaFoldDB" id="A0A6C7E490"/>
<dbReference type="SMART" id="SM00257">
    <property type="entry name" value="LysM"/>
    <property type="match status" value="1"/>
</dbReference>
<dbReference type="Gene3D" id="3.10.350.10">
    <property type="entry name" value="LysM domain"/>
    <property type="match status" value="1"/>
</dbReference>
<dbReference type="KEGG" id="aym:YM304_11370"/>
<evidence type="ECO:0000259" key="1">
    <source>
        <dbReference type="PROSITE" id="PS51782"/>
    </source>
</evidence>
<dbReference type="PROSITE" id="PS51782">
    <property type="entry name" value="LYSM"/>
    <property type="match status" value="1"/>
</dbReference>
<proteinExistence type="predicted"/>
<evidence type="ECO:0000313" key="3">
    <source>
        <dbReference type="Proteomes" id="UP000011863"/>
    </source>
</evidence>
<accession>A0A6C7E490</accession>
<evidence type="ECO:0000313" key="2">
    <source>
        <dbReference type="EMBL" id="BAN01451.1"/>
    </source>
</evidence>
<sequence>MDRALDSFVPCGHDAAPSERADRLAGTLGATMNTTRLHAGQVAAFAVGLALLASCGSDGSTSLDTVAVVGDAADDLAAAGDDATESAEVVEAVVVDLPTYTIVAGDTLSGIAERAGITLGDLVAANDWADGIDHLLQPGDVILLPQGAAVAPAGSTVEAGVDSTSASAGDAAADTTYLDLFLDQGILYNPFSGDAVGGDIFYVEPECNAAVTNLSSFTAARDGVDAASMLASLEAAAGDVPANFAGALAEWQGFIADHSATYAGPFLPVSRGQLDEATLRTVLVDPAVVDMLDAFTSLELRMPDDYITFLGATCTHTGA</sequence>
<dbReference type="InterPro" id="IPR018392">
    <property type="entry name" value="LysM"/>
</dbReference>
<dbReference type="OrthoDB" id="5171895at2"/>
<dbReference type="EMBL" id="AP012057">
    <property type="protein sequence ID" value="BAN01451.1"/>
    <property type="molecule type" value="Genomic_DNA"/>
</dbReference>
<dbReference type="Proteomes" id="UP000011863">
    <property type="component" value="Chromosome"/>
</dbReference>
<organism evidence="2 3">
    <name type="scientific">Ilumatobacter coccineus (strain NBRC 103263 / KCTC 29153 / YM16-304)</name>
    <dbReference type="NCBI Taxonomy" id="1313172"/>
    <lineage>
        <taxon>Bacteria</taxon>
        <taxon>Bacillati</taxon>
        <taxon>Actinomycetota</taxon>
        <taxon>Acidimicrobiia</taxon>
        <taxon>Acidimicrobiales</taxon>
        <taxon>Ilumatobacteraceae</taxon>
        <taxon>Ilumatobacter</taxon>
    </lineage>
</organism>
<dbReference type="SUPFAM" id="SSF54106">
    <property type="entry name" value="LysM domain"/>
    <property type="match status" value="1"/>
</dbReference>
<keyword evidence="3" id="KW-1185">Reference proteome</keyword>
<protein>
    <recommendedName>
        <fullName evidence="1">LysM domain-containing protein</fullName>
    </recommendedName>
</protein>
<reference evidence="2 3" key="1">
    <citation type="journal article" date="2013" name="Int. J. Syst. Evol. Microbiol.">
        <title>Ilumatobacter nonamiense sp. nov. and Ilumatobacter coccineum sp. nov., isolated from seashore sand.</title>
        <authorList>
            <person name="Matsumoto A."/>
            <person name="Kasai H."/>
            <person name="Matsuo Y."/>
            <person name="Shizuri Y."/>
            <person name="Ichikawa N."/>
            <person name="Fujita N."/>
            <person name="Omura S."/>
            <person name="Takahashi Y."/>
        </authorList>
    </citation>
    <scope>NUCLEOTIDE SEQUENCE [LARGE SCALE GENOMIC DNA]</scope>
    <source>
        <strain evidence="3">NBRC 103263 / KCTC 29153 / YM16-304</strain>
    </source>
</reference>
<name>A0A6C7E490_ILUCY</name>
<gene>
    <name evidence="2" type="ORF">YM304_11370</name>
</gene>
<dbReference type="Pfam" id="PF01476">
    <property type="entry name" value="LysM"/>
    <property type="match status" value="1"/>
</dbReference>
<dbReference type="CDD" id="cd00118">
    <property type="entry name" value="LysM"/>
    <property type="match status" value="1"/>
</dbReference>
<dbReference type="RefSeq" id="WP_015440698.1">
    <property type="nucleotide sequence ID" value="NC_020520.1"/>
</dbReference>
<feature type="domain" description="LysM" evidence="1">
    <location>
        <begin position="98"/>
        <end position="144"/>
    </location>
</feature>